<dbReference type="Pfam" id="PF04652">
    <property type="entry name" value="Vta1"/>
    <property type="match status" value="1"/>
</dbReference>
<evidence type="ECO:0000259" key="10">
    <source>
        <dbReference type="Pfam" id="PF04652"/>
    </source>
</evidence>
<keyword evidence="8" id="KW-0472">Membrane</keyword>
<keyword evidence="7" id="KW-0653">Protein transport</keyword>
<evidence type="ECO:0000256" key="9">
    <source>
        <dbReference type="SAM" id="MobiDB-lite"/>
    </source>
</evidence>
<dbReference type="STRING" id="1882483.A0A317XQH6"/>
<dbReference type="InterPro" id="IPR023175">
    <property type="entry name" value="Vta1/CALS_N_sf"/>
</dbReference>
<dbReference type="InterPro" id="IPR044538">
    <property type="entry name" value="Vta1-like"/>
</dbReference>
<protein>
    <submittedName>
        <fullName evidence="12">DUF605-domain-containing protein</fullName>
    </submittedName>
</protein>
<feature type="region of interest" description="Disordered" evidence="9">
    <location>
        <begin position="251"/>
        <end position="436"/>
    </location>
</feature>
<dbReference type="Proteomes" id="UP000246740">
    <property type="component" value="Unassembled WGS sequence"/>
</dbReference>
<dbReference type="GO" id="GO:0015031">
    <property type="term" value="P:protein transport"/>
    <property type="evidence" value="ECO:0007669"/>
    <property type="project" value="UniProtKB-KW"/>
</dbReference>
<evidence type="ECO:0000256" key="3">
    <source>
        <dbReference type="ARBA" id="ARBA00007895"/>
    </source>
</evidence>
<dbReference type="GO" id="GO:0005771">
    <property type="term" value="C:multivesicular body"/>
    <property type="evidence" value="ECO:0007669"/>
    <property type="project" value="TreeGrafter"/>
</dbReference>
<dbReference type="EMBL" id="KZ819192">
    <property type="protein sequence ID" value="PWZ00614.1"/>
    <property type="molecule type" value="Genomic_DNA"/>
</dbReference>
<evidence type="ECO:0000256" key="1">
    <source>
        <dbReference type="ARBA" id="ARBA00004481"/>
    </source>
</evidence>
<evidence type="ECO:0000313" key="12">
    <source>
        <dbReference type="EMBL" id="PWZ00614.1"/>
    </source>
</evidence>
<name>A0A317XQH6_9BASI</name>
<gene>
    <name evidence="12" type="ORF">BCV70DRAFT_189107</name>
</gene>
<feature type="compositionally biased region" description="Low complexity" evidence="9">
    <location>
        <begin position="400"/>
        <end position="410"/>
    </location>
</feature>
<feature type="domain" description="Vta1/callose synthase N-terminal" evidence="10">
    <location>
        <begin position="15"/>
        <end position="156"/>
    </location>
</feature>
<organism evidence="12 13">
    <name type="scientific">Testicularia cyperi</name>
    <dbReference type="NCBI Taxonomy" id="1882483"/>
    <lineage>
        <taxon>Eukaryota</taxon>
        <taxon>Fungi</taxon>
        <taxon>Dikarya</taxon>
        <taxon>Basidiomycota</taxon>
        <taxon>Ustilaginomycotina</taxon>
        <taxon>Ustilaginomycetes</taxon>
        <taxon>Ustilaginales</taxon>
        <taxon>Anthracoideaceae</taxon>
        <taxon>Testicularia</taxon>
    </lineage>
</organism>
<dbReference type="PANTHER" id="PTHR46009:SF1">
    <property type="entry name" value="VACUOLAR PROTEIN SORTING-ASSOCIATED PROTEIN VTA1 HOMOLOG"/>
    <property type="match status" value="1"/>
</dbReference>
<feature type="domain" description="Vta1 C-terminal" evidence="11">
    <location>
        <begin position="448"/>
        <end position="482"/>
    </location>
</feature>
<dbReference type="OrthoDB" id="391137at2759"/>
<dbReference type="GO" id="GO:0010008">
    <property type="term" value="C:endosome membrane"/>
    <property type="evidence" value="ECO:0007669"/>
    <property type="project" value="UniProtKB-SubCell"/>
</dbReference>
<dbReference type="GO" id="GO:0032511">
    <property type="term" value="P:late endosome to vacuole transport via multivesicular body sorting pathway"/>
    <property type="evidence" value="ECO:0007669"/>
    <property type="project" value="InterPro"/>
</dbReference>
<keyword evidence="4" id="KW-0813">Transport</keyword>
<dbReference type="Pfam" id="PF18097">
    <property type="entry name" value="Vta1_C"/>
    <property type="match status" value="1"/>
</dbReference>
<evidence type="ECO:0000256" key="6">
    <source>
        <dbReference type="ARBA" id="ARBA00022753"/>
    </source>
</evidence>
<proteinExistence type="inferred from homology"/>
<evidence type="ECO:0000256" key="7">
    <source>
        <dbReference type="ARBA" id="ARBA00022927"/>
    </source>
</evidence>
<accession>A0A317XQH6</accession>
<evidence type="ECO:0000256" key="4">
    <source>
        <dbReference type="ARBA" id="ARBA00022448"/>
    </source>
</evidence>
<dbReference type="AlphaFoldDB" id="A0A317XQH6"/>
<feature type="compositionally biased region" description="Low complexity" evidence="9">
    <location>
        <begin position="253"/>
        <end position="262"/>
    </location>
</feature>
<dbReference type="FunCoup" id="A0A317XQH6">
    <property type="interactions" value="309"/>
</dbReference>
<dbReference type="InParanoid" id="A0A317XQH6"/>
<evidence type="ECO:0000256" key="8">
    <source>
        <dbReference type="ARBA" id="ARBA00023136"/>
    </source>
</evidence>
<evidence type="ECO:0000259" key="11">
    <source>
        <dbReference type="Pfam" id="PF18097"/>
    </source>
</evidence>
<dbReference type="InterPro" id="IPR039431">
    <property type="entry name" value="Vta1/CALS_N"/>
</dbReference>
<keyword evidence="13" id="KW-1185">Reference proteome</keyword>
<evidence type="ECO:0000313" key="13">
    <source>
        <dbReference type="Proteomes" id="UP000246740"/>
    </source>
</evidence>
<dbReference type="Gene3D" id="1.25.40.270">
    <property type="entry name" value="Vacuolar protein sorting-associated protein vta1"/>
    <property type="match status" value="1"/>
</dbReference>
<dbReference type="PANTHER" id="PTHR46009">
    <property type="entry name" value="VACUOLAR PROTEIN SORTING-ASSOCIATED PROTEIN VTA1 HOMOLOG"/>
    <property type="match status" value="1"/>
</dbReference>
<keyword evidence="5" id="KW-0963">Cytoplasm</keyword>
<keyword evidence="6" id="KW-0967">Endosome</keyword>
<comment type="subcellular location">
    <subcellularLocation>
        <location evidence="2">Cytoplasm</location>
    </subcellularLocation>
    <subcellularLocation>
        <location evidence="1">Endosome membrane</location>
        <topology evidence="1">Peripheral membrane protein</topology>
    </subcellularLocation>
</comment>
<feature type="compositionally biased region" description="Low complexity" evidence="9">
    <location>
        <begin position="377"/>
        <end position="390"/>
    </location>
</feature>
<dbReference type="InterPro" id="IPR041212">
    <property type="entry name" value="Vta1_C"/>
</dbReference>
<evidence type="ECO:0000256" key="5">
    <source>
        <dbReference type="ARBA" id="ARBA00022490"/>
    </source>
</evidence>
<dbReference type="Gene3D" id="1.20.5.420">
    <property type="entry name" value="Immunoglobulin FC, subunit C"/>
    <property type="match status" value="1"/>
</dbReference>
<comment type="similarity">
    <text evidence="3">Belongs to the VTA1 family.</text>
</comment>
<evidence type="ECO:0000256" key="2">
    <source>
        <dbReference type="ARBA" id="ARBA00004496"/>
    </source>
</evidence>
<reference evidence="12 13" key="1">
    <citation type="journal article" date="2018" name="Mol. Biol. Evol.">
        <title>Broad Genomic Sampling Reveals a Smut Pathogenic Ancestry of the Fungal Clade Ustilaginomycotina.</title>
        <authorList>
            <person name="Kijpornyongpan T."/>
            <person name="Mondo S.J."/>
            <person name="Barry K."/>
            <person name="Sandor L."/>
            <person name="Lee J."/>
            <person name="Lipzen A."/>
            <person name="Pangilinan J."/>
            <person name="LaButti K."/>
            <person name="Hainaut M."/>
            <person name="Henrissat B."/>
            <person name="Grigoriev I.V."/>
            <person name="Spatafora J.W."/>
            <person name="Aime M.C."/>
        </authorList>
    </citation>
    <scope>NUCLEOTIDE SEQUENCE [LARGE SCALE GENOMIC DNA]</scope>
    <source>
        <strain evidence="12 13">MCA 3645</strain>
    </source>
</reference>
<sequence>MDKPLANPPLELKAITPFVQRANELRAADKVIAYWCCYNAAQVGISANAKEQASKLYLLDLMDTLEALKSQLADNDAVTNDAASSAYVENFALKVFVGADNEDRSGKGTRATAKKFLVASQFLELLKIFGPVEGEMLEKIKYAKWKAADIAKAFKEGRTPQPGPAGGDLKEEAADIEFAMAPAAADSKEEEEYLAREMAKLQAPDPPLPTQLSRNGSLADVDTAVSAVSGQAGALTGTDEPWKHAVLDENDMQRQSSASSSQGHAQPLLPPSSSHVALPSPGSRPLPVPPHRVGLPDVPVSAHQQISGSSPSGLSGAGGPGAAPASFWITPSPPSEQSNDAPTVLPSVPSELGASSPSPFSPSDHPAIQRIDPVLPSAPSFPSTPSASDSVAPNFGGVTAPSAPLAPASLVVQPQQPVSHVRGTPTPATQPSPVVATDFPETLSPLLSTRVQKLAKGAASAVDFEDLDTARIQLRQALDILEGRVTK</sequence>